<sequence>MVKSVTLSIVEKHIHFLVSILLALLSPRPEKHGRESSPPSTASPSLSRPSSPAGTIGATTQQVDVLAKPKVKEPSAAGVIPPLKVLRPKKLPIKKSTSKAVDLGLGGLGQPGPAPTPGRRLQKPRLELPQANLQDPRRWPPKLNQRSRRGLRLLPHPWVRIPCQNILQLQERIRTPASSSMIPLCFHKSSKRFLENNKSC</sequence>
<gene>
    <name evidence="2" type="ORF">PVAP13_2KG277800</name>
</gene>
<accession>A0A8T0W3P5</accession>
<reference evidence="2" key="1">
    <citation type="submission" date="2020-05" db="EMBL/GenBank/DDBJ databases">
        <title>WGS assembly of Panicum virgatum.</title>
        <authorList>
            <person name="Lovell J.T."/>
            <person name="Jenkins J."/>
            <person name="Shu S."/>
            <person name="Juenger T.E."/>
            <person name="Schmutz J."/>
        </authorList>
    </citation>
    <scope>NUCLEOTIDE SEQUENCE</scope>
    <source>
        <strain evidence="2">AP13</strain>
    </source>
</reference>
<name>A0A8T0W3P5_PANVG</name>
<proteinExistence type="predicted"/>
<keyword evidence="3" id="KW-1185">Reference proteome</keyword>
<evidence type="ECO:0000313" key="2">
    <source>
        <dbReference type="EMBL" id="KAG2642015.1"/>
    </source>
</evidence>
<feature type="region of interest" description="Disordered" evidence="1">
    <location>
        <begin position="29"/>
        <end position="56"/>
    </location>
</feature>
<organism evidence="2 3">
    <name type="scientific">Panicum virgatum</name>
    <name type="common">Blackwell switchgrass</name>
    <dbReference type="NCBI Taxonomy" id="38727"/>
    <lineage>
        <taxon>Eukaryota</taxon>
        <taxon>Viridiplantae</taxon>
        <taxon>Streptophyta</taxon>
        <taxon>Embryophyta</taxon>
        <taxon>Tracheophyta</taxon>
        <taxon>Spermatophyta</taxon>
        <taxon>Magnoliopsida</taxon>
        <taxon>Liliopsida</taxon>
        <taxon>Poales</taxon>
        <taxon>Poaceae</taxon>
        <taxon>PACMAD clade</taxon>
        <taxon>Panicoideae</taxon>
        <taxon>Panicodae</taxon>
        <taxon>Paniceae</taxon>
        <taxon>Panicinae</taxon>
        <taxon>Panicum</taxon>
        <taxon>Panicum sect. Hiantes</taxon>
    </lineage>
</organism>
<dbReference type="Proteomes" id="UP000823388">
    <property type="component" value="Chromosome 2K"/>
</dbReference>
<dbReference type="AlphaFoldDB" id="A0A8T0W3P5"/>
<evidence type="ECO:0000256" key="1">
    <source>
        <dbReference type="SAM" id="MobiDB-lite"/>
    </source>
</evidence>
<dbReference type="EMBL" id="CM029039">
    <property type="protein sequence ID" value="KAG2642015.1"/>
    <property type="molecule type" value="Genomic_DNA"/>
</dbReference>
<feature type="compositionally biased region" description="Low complexity" evidence="1">
    <location>
        <begin position="36"/>
        <end position="52"/>
    </location>
</feature>
<comment type="caution">
    <text evidence="2">The sequence shown here is derived from an EMBL/GenBank/DDBJ whole genome shotgun (WGS) entry which is preliminary data.</text>
</comment>
<feature type="region of interest" description="Disordered" evidence="1">
    <location>
        <begin position="102"/>
        <end position="124"/>
    </location>
</feature>
<evidence type="ECO:0000313" key="3">
    <source>
        <dbReference type="Proteomes" id="UP000823388"/>
    </source>
</evidence>
<protein>
    <submittedName>
        <fullName evidence="2">Uncharacterized protein</fullName>
    </submittedName>
</protein>